<proteinExistence type="predicted"/>
<name>A0A4Y7SWR7_COPMI</name>
<reference evidence="1 2" key="1">
    <citation type="journal article" date="2019" name="Nat. Ecol. Evol.">
        <title>Megaphylogeny resolves global patterns of mushroom evolution.</title>
        <authorList>
            <person name="Varga T."/>
            <person name="Krizsan K."/>
            <person name="Foldi C."/>
            <person name="Dima B."/>
            <person name="Sanchez-Garcia M."/>
            <person name="Sanchez-Ramirez S."/>
            <person name="Szollosi G.J."/>
            <person name="Szarkandi J.G."/>
            <person name="Papp V."/>
            <person name="Albert L."/>
            <person name="Andreopoulos W."/>
            <person name="Angelini C."/>
            <person name="Antonin V."/>
            <person name="Barry K.W."/>
            <person name="Bougher N.L."/>
            <person name="Buchanan P."/>
            <person name="Buyck B."/>
            <person name="Bense V."/>
            <person name="Catcheside P."/>
            <person name="Chovatia M."/>
            <person name="Cooper J."/>
            <person name="Damon W."/>
            <person name="Desjardin D."/>
            <person name="Finy P."/>
            <person name="Geml J."/>
            <person name="Haridas S."/>
            <person name="Hughes K."/>
            <person name="Justo A."/>
            <person name="Karasinski D."/>
            <person name="Kautmanova I."/>
            <person name="Kiss B."/>
            <person name="Kocsube S."/>
            <person name="Kotiranta H."/>
            <person name="LaButti K.M."/>
            <person name="Lechner B.E."/>
            <person name="Liimatainen K."/>
            <person name="Lipzen A."/>
            <person name="Lukacs Z."/>
            <person name="Mihaltcheva S."/>
            <person name="Morgado L.N."/>
            <person name="Niskanen T."/>
            <person name="Noordeloos M.E."/>
            <person name="Ohm R.A."/>
            <person name="Ortiz-Santana B."/>
            <person name="Ovrebo C."/>
            <person name="Racz N."/>
            <person name="Riley R."/>
            <person name="Savchenko A."/>
            <person name="Shiryaev A."/>
            <person name="Soop K."/>
            <person name="Spirin V."/>
            <person name="Szebenyi C."/>
            <person name="Tomsovsky M."/>
            <person name="Tulloss R.E."/>
            <person name="Uehling J."/>
            <person name="Grigoriev I.V."/>
            <person name="Vagvolgyi C."/>
            <person name="Papp T."/>
            <person name="Martin F.M."/>
            <person name="Miettinen O."/>
            <person name="Hibbett D.S."/>
            <person name="Nagy L.G."/>
        </authorList>
    </citation>
    <scope>NUCLEOTIDE SEQUENCE [LARGE SCALE GENOMIC DNA]</scope>
    <source>
        <strain evidence="1 2">FP101781</strain>
    </source>
</reference>
<protein>
    <submittedName>
        <fullName evidence="1">Uncharacterized protein</fullName>
    </submittedName>
</protein>
<evidence type="ECO:0000313" key="2">
    <source>
        <dbReference type="Proteomes" id="UP000298030"/>
    </source>
</evidence>
<sequence>MILKSETGVRLCDLPNELLDGILGFALQIPFDLFDHPLPSPFYANSPRHTSSFRILGVYKLFRDFGHRHLYETVILRSKAQVISLLNN</sequence>
<dbReference type="EMBL" id="QPFP01000049">
    <property type="protein sequence ID" value="TEB26303.1"/>
    <property type="molecule type" value="Genomic_DNA"/>
</dbReference>
<dbReference type="AlphaFoldDB" id="A0A4Y7SWR7"/>
<keyword evidence="2" id="KW-1185">Reference proteome</keyword>
<dbReference type="OrthoDB" id="2908272at2759"/>
<evidence type="ECO:0000313" key="1">
    <source>
        <dbReference type="EMBL" id="TEB26303.1"/>
    </source>
</evidence>
<comment type="caution">
    <text evidence="1">The sequence shown here is derived from an EMBL/GenBank/DDBJ whole genome shotgun (WGS) entry which is preliminary data.</text>
</comment>
<accession>A0A4Y7SWR7</accession>
<gene>
    <name evidence="1" type="ORF">FA13DRAFT_1051842</name>
</gene>
<dbReference type="Proteomes" id="UP000298030">
    <property type="component" value="Unassembled WGS sequence"/>
</dbReference>
<organism evidence="1 2">
    <name type="scientific">Coprinellus micaceus</name>
    <name type="common">Glistening ink-cap mushroom</name>
    <name type="synonym">Coprinus micaceus</name>
    <dbReference type="NCBI Taxonomy" id="71717"/>
    <lineage>
        <taxon>Eukaryota</taxon>
        <taxon>Fungi</taxon>
        <taxon>Dikarya</taxon>
        <taxon>Basidiomycota</taxon>
        <taxon>Agaricomycotina</taxon>
        <taxon>Agaricomycetes</taxon>
        <taxon>Agaricomycetidae</taxon>
        <taxon>Agaricales</taxon>
        <taxon>Agaricineae</taxon>
        <taxon>Psathyrellaceae</taxon>
        <taxon>Coprinellus</taxon>
    </lineage>
</organism>